<dbReference type="Proteomes" id="UP000296706">
    <property type="component" value="Chromosome"/>
</dbReference>
<dbReference type="GeneID" id="39846592"/>
<protein>
    <submittedName>
        <fullName evidence="1">Uncharacterized protein</fullName>
    </submittedName>
</protein>
<organism evidence="1 2">
    <name type="scientific">Halapricum salinum</name>
    <dbReference type="NCBI Taxonomy" id="1457250"/>
    <lineage>
        <taxon>Archaea</taxon>
        <taxon>Methanobacteriati</taxon>
        <taxon>Methanobacteriota</taxon>
        <taxon>Stenosarchaea group</taxon>
        <taxon>Halobacteria</taxon>
        <taxon>Halobacteriales</taxon>
        <taxon>Haloarculaceae</taxon>
        <taxon>Halapricum</taxon>
    </lineage>
</organism>
<dbReference type="AlphaFoldDB" id="A0A4D6HAA0"/>
<dbReference type="RefSeq" id="WP_049993502.1">
    <property type="nucleotide sequence ID" value="NZ_CP031310.1"/>
</dbReference>
<dbReference type="STRING" id="1457250.GCA_000755225_02686"/>
<dbReference type="EMBL" id="CP031310">
    <property type="protein sequence ID" value="QCC50058.1"/>
    <property type="molecule type" value="Genomic_DNA"/>
</dbReference>
<reference evidence="1 2" key="1">
    <citation type="journal article" date="2019" name="Nat. Commun.">
        <title>A new type of DNA phosphorothioation-based antiviral system in archaea.</title>
        <authorList>
            <person name="Xiong L."/>
            <person name="Liu S."/>
            <person name="Chen S."/>
            <person name="Xiao Y."/>
            <person name="Zhu B."/>
            <person name="Gao Y."/>
            <person name="Zhang Y."/>
            <person name="Chen B."/>
            <person name="Luo J."/>
            <person name="Deng Z."/>
            <person name="Chen X."/>
            <person name="Wang L."/>
            <person name="Chen S."/>
        </authorList>
    </citation>
    <scope>NUCLEOTIDE SEQUENCE [LARGE SCALE GENOMIC DNA]</scope>
    <source>
        <strain evidence="1 2">CBA1105</strain>
    </source>
</reference>
<dbReference type="Gene3D" id="2.50.20.20">
    <property type="match status" value="1"/>
</dbReference>
<dbReference type="PROSITE" id="PS51257">
    <property type="entry name" value="PROKAR_LIPOPROTEIN"/>
    <property type="match status" value="1"/>
</dbReference>
<accession>A0A4D6HAA0</accession>
<keyword evidence="2" id="KW-1185">Reference proteome</keyword>
<evidence type="ECO:0000313" key="2">
    <source>
        <dbReference type="Proteomes" id="UP000296706"/>
    </source>
</evidence>
<gene>
    <name evidence="1" type="ORF">DV733_01950</name>
</gene>
<sequence>MIRSKLVPLTLALVLVAASGCLGAGTDDPTNSNSAISSGMDDSEVRSTLVAATEDVDSYTATLETTSSTGGDEYESTYRIAIDRETERARWNSTTEANGETYNTTALIDGSTIYSTNETSEIWTRLDHVGSAEWEDVDRLSTFVTLADQANATVVGSTTVDGVGATVLEADVDPETYASVVADENVSTNAIDRSNVTASIRLVVDNQTGLPRTIEMQRTETSEYFTHELHSTMTIDDYGPATQIGTPQETVTATVRTGSDSGTVTVVTASASPTKEE</sequence>
<name>A0A4D6HAA0_9EURY</name>
<dbReference type="KEGG" id="hsn:DV733_01950"/>
<proteinExistence type="predicted"/>
<evidence type="ECO:0000313" key="1">
    <source>
        <dbReference type="EMBL" id="QCC50058.1"/>
    </source>
</evidence>